<name>A0A5A7PBF3_STRAF</name>
<dbReference type="GO" id="GO:0003712">
    <property type="term" value="F:transcription coregulator activity"/>
    <property type="evidence" value="ECO:0007669"/>
    <property type="project" value="TreeGrafter"/>
</dbReference>
<feature type="domain" description="CG-1" evidence="17">
    <location>
        <begin position="32"/>
        <end position="158"/>
    </location>
</feature>
<protein>
    <submittedName>
        <fullName evidence="18">Calmodulin-binding transcription activator</fullName>
    </submittedName>
</protein>
<evidence type="ECO:0000256" key="4">
    <source>
        <dbReference type="ARBA" id="ARBA00022737"/>
    </source>
</evidence>
<organism evidence="18 19">
    <name type="scientific">Striga asiatica</name>
    <name type="common">Asiatic witchweed</name>
    <name type="synonym">Buchnera asiatica</name>
    <dbReference type="NCBI Taxonomy" id="4170"/>
    <lineage>
        <taxon>Eukaryota</taxon>
        <taxon>Viridiplantae</taxon>
        <taxon>Streptophyta</taxon>
        <taxon>Embryophyta</taxon>
        <taxon>Tracheophyta</taxon>
        <taxon>Spermatophyta</taxon>
        <taxon>Magnoliopsida</taxon>
        <taxon>eudicotyledons</taxon>
        <taxon>Gunneridae</taxon>
        <taxon>Pentapetalae</taxon>
        <taxon>asterids</taxon>
        <taxon>lamiids</taxon>
        <taxon>Lamiales</taxon>
        <taxon>Orobanchaceae</taxon>
        <taxon>Buchnereae</taxon>
        <taxon>Striga</taxon>
    </lineage>
</organism>
<feature type="compositionally biased region" description="Polar residues" evidence="16">
    <location>
        <begin position="182"/>
        <end position="193"/>
    </location>
</feature>
<keyword evidence="7" id="KW-0805">Transcription regulation</keyword>
<feature type="compositionally biased region" description="Polar residues" evidence="16">
    <location>
        <begin position="291"/>
        <end position="301"/>
    </location>
</feature>
<comment type="subcellular location">
    <subcellularLocation>
        <location evidence="1">Nucleus</location>
    </subcellularLocation>
</comment>
<evidence type="ECO:0000256" key="13">
    <source>
        <dbReference type="ARBA" id="ARBA00023163"/>
    </source>
</evidence>
<dbReference type="PROSITE" id="PS50297">
    <property type="entry name" value="ANK_REP_REGION"/>
    <property type="match status" value="1"/>
</dbReference>
<evidence type="ECO:0000256" key="10">
    <source>
        <dbReference type="ARBA" id="ARBA00023054"/>
    </source>
</evidence>
<dbReference type="Gene3D" id="2.60.40.10">
    <property type="entry name" value="Immunoglobulins"/>
    <property type="match status" value="1"/>
</dbReference>
<keyword evidence="12" id="KW-0010">Activator</keyword>
<dbReference type="PROSITE" id="PS50096">
    <property type="entry name" value="IQ"/>
    <property type="match status" value="2"/>
</dbReference>
<keyword evidence="3" id="KW-0597">Phosphoprotein</keyword>
<feature type="region of interest" description="Disordered" evidence="16">
    <location>
        <begin position="1"/>
        <end position="24"/>
    </location>
</feature>
<comment type="caution">
    <text evidence="18">The sequence shown here is derived from an EMBL/GenBank/DDBJ whole genome shotgun (WGS) entry which is preliminary data.</text>
</comment>
<dbReference type="PANTHER" id="PTHR23335">
    <property type="entry name" value="CALMODULIN-BINDING TRANSCRIPTION ACTIVATOR CAMTA"/>
    <property type="match status" value="1"/>
</dbReference>
<dbReference type="GO" id="GO:0009409">
    <property type="term" value="P:response to cold"/>
    <property type="evidence" value="ECO:0007669"/>
    <property type="project" value="UniProtKB-ARBA"/>
</dbReference>
<evidence type="ECO:0000256" key="14">
    <source>
        <dbReference type="ARBA" id="ARBA00023242"/>
    </source>
</evidence>
<proteinExistence type="inferred from homology"/>
<evidence type="ECO:0000256" key="2">
    <source>
        <dbReference type="ARBA" id="ARBA00008267"/>
    </source>
</evidence>
<keyword evidence="14" id="KW-0539">Nucleus</keyword>
<evidence type="ECO:0000256" key="16">
    <source>
        <dbReference type="SAM" id="MobiDB-lite"/>
    </source>
</evidence>
<dbReference type="SMART" id="SM01076">
    <property type="entry name" value="CG-1"/>
    <property type="match status" value="1"/>
</dbReference>
<feature type="compositionally biased region" description="Low complexity" evidence="16">
    <location>
        <begin position="170"/>
        <end position="181"/>
    </location>
</feature>
<dbReference type="InterPro" id="IPR013783">
    <property type="entry name" value="Ig-like_fold"/>
</dbReference>
<evidence type="ECO:0000256" key="15">
    <source>
        <dbReference type="PROSITE-ProRule" id="PRU00023"/>
    </source>
</evidence>
<keyword evidence="19" id="KW-1185">Reference proteome</keyword>
<dbReference type="CDD" id="cd23767">
    <property type="entry name" value="IQCD"/>
    <property type="match status" value="1"/>
</dbReference>
<accession>A0A5A7PBF3</accession>
<dbReference type="Pfam" id="PF03859">
    <property type="entry name" value="CG-1"/>
    <property type="match status" value="1"/>
</dbReference>
<evidence type="ECO:0000259" key="17">
    <source>
        <dbReference type="PROSITE" id="PS51437"/>
    </source>
</evidence>
<evidence type="ECO:0000313" key="19">
    <source>
        <dbReference type="Proteomes" id="UP000325081"/>
    </source>
</evidence>
<keyword evidence="8" id="KW-0346">Stress response</keyword>
<feature type="compositionally biased region" description="Polar residues" evidence="16">
    <location>
        <begin position="314"/>
        <end position="324"/>
    </location>
</feature>
<dbReference type="SUPFAM" id="SSF52540">
    <property type="entry name" value="P-loop containing nucleoside triphosphate hydrolases"/>
    <property type="match status" value="1"/>
</dbReference>
<comment type="similarity">
    <text evidence="2">Belongs to the CAMTA family.</text>
</comment>
<dbReference type="GO" id="GO:0005516">
    <property type="term" value="F:calmodulin binding"/>
    <property type="evidence" value="ECO:0007669"/>
    <property type="project" value="UniProtKB-KW"/>
</dbReference>
<dbReference type="PROSITE" id="PS51437">
    <property type="entry name" value="CG_1"/>
    <property type="match status" value="1"/>
</dbReference>
<keyword evidence="9 15" id="KW-0040">ANK repeat</keyword>
<dbReference type="AlphaFoldDB" id="A0A5A7PBF3"/>
<dbReference type="Gene3D" id="1.25.40.20">
    <property type="entry name" value="Ankyrin repeat-containing domain"/>
    <property type="match status" value="1"/>
</dbReference>
<evidence type="ECO:0000256" key="1">
    <source>
        <dbReference type="ARBA" id="ARBA00004123"/>
    </source>
</evidence>
<feature type="region of interest" description="Disordered" evidence="16">
    <location>
        <begin position="170"/>
        <end position="206"/>
    </location>
</feature>
<feature type="region of interest" description="Disordered" evidence="16">
    <location>
        <begin position="291"/>
        <end position="325"/>
    </location>
</feature>
<dbReference type="Pfam" id="PF12796">
    <property type="entry name" value="Ank_2"/>
    <property type="match status" value="1"/>
</dbReference>
<dbReference type="FunFam" id="1.20.5.190:FF:000003">
    <property type="entry name" value="Calmodulin-binding transcription activator 2"/>
    <property type="match status" value="1"/>
</dbReference>
<dbReference type="PROSITE" id="PS50088">
    <property type="entry name" value="ANK_REPEAT"/>
    <property type="match status" value="1"/>
</dbReference>
<keyword evidence="11" id="KW-0238">DNA-binding</keyword>
<dbReference type="InterPro" id="IPR027417">
    <property type="entry name" value="P-loop_NTPase"/>
</dbReference>
<evidence type="ECO:0000256" key="8">
    <source>
        <dbReference type="ARBA" id="ARBA00023016"/>
    </source>
</evidence>
<dbReference type="GO" id="GO:0003690">
    <property type="term" value="F:double-stranded DNA binding"/>
    <property type="evidence" value="ECO:0007669"/>
    <property type="project" value="TreeGrafter"/>
</dbReference>
<dbReference type="SMART" id="SM00015">
    <property type="entry name" value="IQ"/>
    <property type="match status" value="2"/>
</dbReference>
<dbReference type="InterPro" id="IPR000048">
    <property type="entry name" value="IQ_motif_EF-hand-BS"/>
</dbReference>
<dbReference type="SUPFAM" id="SSF81296">
    <property type="entry name" value="E set domains"/>
    <property type="match status" value="1"/>
</dbReference>
<dbReference type="Gene3D" id="1.20.5.190">
    <property type="match status" value="1"/>
</dbReference>
<feature type="compositionally biased region" description="Low complexity" evidence="16">
    <location>
        <begin position="10"/>
        <end position="23"/>
    </location>
</feature>
<reference evidence="19" key="1">
    <citation type="journal article" date="2019" name="Curr. Biol.">
        <title>Genome Sequence of Striga asiatica Provides Insight into the Evolution of Plant Parasitism.</title>
        <authorList>
            <person name="Yoshida S."/>
            <person name="Kim S."/>
            <person name="Wafula E.K."/>
            <person name="Tanskanen J."/>
            <person name="Kim Y.M."/>
            <person name="Honaas L."/>
            <person name="Yang Z."/>
            <person name="Spallek T."/>
            <person name="Conn C.E."/>
            <person name="Ichihashi Y."/>
            <person name="Cheong K."/>
            <person name="Cui S."/>
            <person name="Der J.P."/>
            <person name="Gundlach H."/>
            <person name="Jiao Y."/>
            <person name="Hori C."/>
            <person name="Ishida J.K."/>
            <person name="Kasahara H."/>
            <person name="Kiba T."/>
            <person name="Kim M.S."/>
            <person name="Koo N."/>
            <person name="Laohavisit A."/>
            <person name="Lee Y.H."/>
            <person name="Lumba S."/>
            <person name="McCourt P."/>
            <person name="Mortimer J.C."/>
            <person name="Mutuku J.M."/>
            <person name="Nomura T."/>
            <person name="Sasaki-Sekimoto Y."/>
            <person name="Seto Y."/>
            <person name="Wang Y."/>
            <person name="Wakatake T."/>
            <person name="Sakakibara H."/>
            <person name="Demura T."/>
            <person name="Yamaguchi S."/>
            <person name="Yoneyama K."/>
            <person name="Manabe R.I."/>
            <person name="Nelson D.C."/>
            <person name="Schulman A.H."/>
            <person name="Timko M.P."/>
            <person name="dePamphilis C.W."/>
            <person name="Choi D."/>
            <person name="Shirasu K."/>
        </authorList>
    </citation>
    <scope>NUCLEOTIDE SEQUENCE [LARGE SCALE GENOMIC DNA]</scope>
    <source>
        <strain evidence="19">cv. UVA1</strain>
    </source>
</reference>
<dbReference type="GO" id="GO:0005634">
    <property type="term" value="C:nucleus"/>
    <property type="evidence" value="ECO:0007669"/>
    <property type="project" value="UniProtKB-SubCell"/>
</dbReference>
<gene>
    <name evidence="18" type="ORF">STAS_05971</name>
</gene>
<feature type="repeat" description="ANK" evidence="15">
    <location>
        <begin position="706"/>
        <end position="738"/>
    </location>
</feature>
<dbReference type="InterPro" id="IPR002110">
    <property type="entry name" value="Ankyrin_rpt"/>
</dbReference>
<keyword evidence="5" id="KW-0106">Calcium</keyword>
<evidence type="ECO:0000256" key="11">
    <source>
        <dbReference type="ARBA" id="ARBA00023125"/>
    </source>
</evidence>
<dbReference type="InterPro" id="IPR005559">
    <property type="entry name" value="CG-1_dom"/>
</dbReference>
<dbReference type="GO" id="GO:0006357">
    <property type="term" value="P:regulation of transcription by RNA polymerase II"/>
    <property type="evidence" value="ECO:0007669"/>
    <property type="project" value="TreeGrafter"/>
</dbReference>
<evidence type="ECO:0000256" key="3">
    <source>
        <dbReference type="ARBA" id="ARBA00022553"/>
    </source>
</evidence>
<evidence type="ECO:0000313" key="18">
    <source>
        <dbReference type="EMBL" id="GER30061.1"/>
    </source>
</evidence>
<dbReference type="SMART" id="SM00248">
    <property type="entry name" value="ANK"/>
    <property type="match status" value="1"/>
</dbReference>
<dbReference type="SUPFAM" id="SSF48403">
    <property type="entry name" value="Ankyrin repeat"/>
    <property type="match status" value="1"/>
</dbReference>
<dbReference type="FunFam" id="2.60.40.10:FF:000314">
    <property type="entry name" value="Calmodulin-binding transcription activator 2"/>
    <property type="match status" value="1"/>
</dbReference>
<dbReference type="OrthoDB" id="407555at2759"/>
<evidence type="ECO:0000256" key="7">
    <source>
        <dbReference type="ARBA" id="ARBA00023015"/>
    </source>
</evidence>
<evidence type="ECO:0000256" key="6">
    <source>
        <dbReference type="ARBA" id="ARBA00022860"/>
    </source>
</evidence>
<keyword evidence="13" id="KW-0804">Transcription</keyword>
<dbReference type="Pfam" id="PF00612">
    <property type="entry name" value="IQ"/>
    <property type="match status" value="2"/>
</dbReference>
<dbReference type="PANTHER" id="PTHR23335:SF29">
    <property type="entry name" value="CALMODULIN-BINDING TRANSCRIPTION ACTIVATOR 1"/>
    <property type="match status" value="1"/>
</dbReference>
<dbReference type="Proteomes" id="UP000325081">
    <property type="component" value="Unassembled WGS sequence"/>
</dbReference>
<keyword evidence="4" id="KW-0677">Repeat</keyword>
<evidence type="ECO:0000256" key="12">
    <source>
        <dbReference type="ARBA" id="ARBA00023159"/>
    </source>
</evidence>
<dbReference type="InterPro" id="IPR036770">
    <property type="entry name" value="Ankyrin_rpt-contain_sf"/>
</dbReference>
<evidence type="ECO:0000256" key="9">
    <source>
        <dbReference type="ARBA" id="ARBA00023043"/>
    </source>
</evidence>
<keyword evidence="10" id="KW-0175">Coiled coil</keyword>
<keyword evidence="6" id="KW-0112">Calmodulin-binding</keyword>
<dbReference type="EMBL" id="BKCP01004294">
    <property type="protein sequence ID" value="GER30061.1"/>
    <property type="molecule type" value="Genomic_DNA"/>
</dbReference>
<evidence type="ECO:0000256" key="5">
    <source>
        <dbReference type="ARBA" id="ARBA00022837"/>
    </source>
</evidence>
<sequence>MKADHKLLTSSIQSSSMAESGSSGNLGFRLDIKQILSEAQHRWLRPAEIAEILRNYQKFHISPEAPNKPVSGSVFLFDRKVLRYFRKDGHNWRKKKDGKTVKEAHEKLKVGSVDMLHCYYAHGEDNEYFQRRSYWLLEEDRMHIVFVHYLEVKGNKMNISSLRSSDTVASNSENNSLLSSSFRGASPSSTMSSAYEDAESEFPVEDNHQASSRFHSYVESPFTVRSDYVQSSSCNQLSLPGDQSALSLNYASLSQSHTDPDLSGISFAYGGKPAVDLASWQEVLGNSTSGDIAYQQESGSSLPVHHSFGDGSLHNPSTNQNSMPSLPRDHGRNFEEISLPLNQQNFVEPFCILPHEQSVQKNLQLPLLDAETGNNINPNVENVLSMIGNENYSILMKKPLISGLQKDESLKKVDSFSRWMANELGGSGELNLHSDNGISWSIMGNEYDSNMPGTLQADTDTLNPSISQDQLFSITECLPNYAYADLETKVLITGIFLKSKQELSKCRWSIMFGQEEVAAEVFADGVLCCLAPPHEPGLVPFYVTCSNRLACSEVREFEYRPATHPMGSVYGHADTAIVMHLYQRFEMILSRGPAASSVNFVGNDSERQNIVNKIVSMMEEENNQEIKMITDDTSVRKGSAQVLLEKQLKEKFYSWLVHRVTEDGKGLTVLDEWGQGVLHLSAALGFNWALQPIIVSGISIDFRDVNGWTALHWAAFYGREETVAALVSLGATPGALTDPSAECPLARTPADLASLSGHKGISGFLAESSLTTQLSNLGVDDQSTSEVSCAKAVQTVSERSALSTGEGDVPDALSLKDSLAAVCNATQAAARIHQIFRIQSFQRKQFVEKGVDELLGSDERAISLTASRASGLGQSGRTENAAAVRIQKKFRGWKKRKEFLLIRQKVVKIQAHFRGHQVRKKYKPIIWSVGIMEKVILRWRRKGSGLRGFRSDAVPKVPNAQDTFSQEDDYDFLKEGRKQTEERMQKALSRVKSMTQYPEARAQYRRLLTAAKDFRETKEETSDTIPESIENVNYPEEDLLDIESLLDDDTFMSLAFE</sequence>
<dbReference type="InterPro" id="IPR014756">
    <property type="entry name" value="Ig_E-set"/>
</dbReference>